<feature type="region of interest" description="Disordered" evidence="2">
    <location>
        <begin position="90"/>
        <end position="131"/>
    </location>
</feature>
<dbReference type="STRING" id="67267.GCA_000716675_08021"/>
<accession>A0A1Z1WJQ7</accession>
<dbReference type="Gene3D" id="2.120.10.30">
    <property type="entry name" value="TolB, C-terminal domain"/>
    <property type="match status" value="1"/>
</dbReference>
<evidence type="ECO:0000256" key="1">
    <source>
        <dbReference type="ARBA" id="ARBA00009820"/>
    </source>
</evidence>
<keyword evidence="3" id="KW-0732">Signal</keyword>
<feature type="chain" id="PRO_5012193302" evidence="3">
    <location>
        <begin position="29"/>
        <end position="412"/>
    </location>
</feature>
<evidence type="ECO:0000256" key="2">
    <source>
        <dbReference type="SAM" id="MobiDB-lite"/>
    </source>
</evidence>
<sequence>MSDGARVTIGAVAAGVLVALMGTIPAQAGPDAGVAPATERVSVTRDGGQLDAASYDADMGEERVTAFTSEGPVWDRDTNGQPDVYKLTHSGTSPISGWPSGPSYDGSPCASGRQTGFVSESTDVSYPPLPDDRPVVYTHNIAQGKYSYVRGYQGVHFTSAGQPTVDPSCQWLTFTATLPPTDQGEKPRSHIYRFVFHGGTVDRVSDDAPGAGAASDSDVSRDGRYVAYRQGRDVHVRDMDTGTVEKVSVARDGGAADGASSVPSISADGRRVAFASRASNLVPGDRNGGVNVFVRDLDTDTTTLVKGSGAKSWTAEPSLSADGAHLAYTSAGPGRGKAAVPAVFLRELATGRTQLISADTDGGRNDLPARRPSVNEDGSVVAFDSASPDLVTGDTNRLSDVFLRTVKDGQSG</sequence>
<dbReference type="KEGG" id="salf:SMD44_06159"/>
<evidence type="ECO:0000313" key="4">
    <source>
        <dbReference type="EMBL" id="ARX86687.1"/>
    </source>
</evidence>
<gene>
    <name evidence="4" type="ORF">SMD44_06159</name>
</gene>
<keyword evidence="5" id="KW-1185">Reference proteome</keyword>
<comment type="similarity">
    <text evidence="1">Belongs to the TolB family.</text>
</comment>
<name>A0A1Z1WJQ7_9ACTN</name>
<dbReference type="Pfam" id="PF07676">
    <property type="entry name" value="PD40"/>
    <property type="match status" value="1"/>
</dbReference>
<dbReference type="eggNOG" id="COG0823">
    <property type="taxonomic scope" value="Bacteria"/>
</dbReference>
<evidence type="ECO:0000256" key="3">
    <source>
        <dbReference type="SAM" id="SignalP"/>
    </source>
</evidence>
<dbReference type="Proteomes" id="UP000195880">
    <property type="component" value="Chromosome"/>
</dbReference>
<organism evidence="4 5">
    <name type="scientific">Streptomyces alboflavus</name>
    <dbReference type="NCBI Taxonomy" id="67267"/>
    <lineage>
        <taxon>Bacteria</taxon>
        <taxon>Bacillati</taxon>
        <taxon>Actinomycetota</taxon>
        <taxon>Actinomycetes</taxon>
        <taxon>Kitasatosporales</taxon>
        <taxon>Streptomycetaceae</taxon>
        <taxon>Streptomyces</taxon>
    </lineage>
</organism>
<dbReference type="EMBL" id="CP021748">
    <property type="protein sequence ID" value="ARX86687.1"/>
    <property type="molecule type" value="Genomic_DNA"/>
</dbReference>
<reference evidence="4 5" key="1">
    <citation type="submission" date="2017-05" db="EMBL/GenBank/DDBJ databases">
        <title>Streptomyces alboflavus Genome sequencing and assembly.</title>
        <authorList>
            <person name="Wang Y."/>
            <person name="Du B."/>
            <person name="Ding Y."/>
            <person name="Liu H."/>
            <person name="Hou Q."/>
            <person name="Liu K."/>
            <person name="Wang C."/>
            <person name="Yao L."/>
        </authorList>
    </citation>
    <scope>NUCLEOTIDE SEQUENCE [LARGE SCALE GENOMIC DNA]</scope>
    <source>
        <strain evidence="4 5">MDJK44</strain>
    </source>
</reference>
<dbReference type="PANTHER" id="PTHR36842">
    <property type="entry name" value="PROTEIN TOLB HOMOLOG"/>
    <property type="match status" value="1"/>
</dbReference>
<feature type="region of interest" description="Disordered" evidence="2">
    <location>
        <begin position="357"/>
        <end position="376"/>
    </location>
</feature>
<proteinExistence type="inferred from homology"/>
<dbReference type="InterPro" id="IPR011659">
    <property type="entry name" value="WD40"/>
</dbReference>
<feature type="compositionally biased region" description="Polar residues" evidence="2">
    <location>
        <begin position="112"/>
        <end position="124"/>
    </location>
</feature>
<feature type="signal peptide" evidence="3">
    <location>
        <begin position="1"/>
        <end position="28"/>
    </location>
</feature>
<evidence type="ECO:0000313" key="5">
    <source>
        <dbReference type="Proteomes" id="UP000195880"/>
    </source>
</evidence>
<dbReference type="AlphaFoldDB" id="A0A1Z1WJQ7"/>
<protein>
    <submittedName>
        <fullName evidence="4">Uncharacterized protein</fullName>
    </submittedName>
</protein>
<dbReference type="InterPro" id="IPR011042">
    <property type="entry name" value="6-blade_b-propeller_TolB-like"/>
</dbReference>
<dbReference type="SUPFAM" id="SSF82171">
    <property type="entry name" value="DPP6 N-terminal domain-like"/>
    <property type="match status" value="1"/>
</dbReference>